<dbReference type="Proteomes" id="UP001518925">
    <property type="component" value="Unassembled WGS sequence"/>
</dbReference>
<proteinExistence type="predicted"/>
<dbReference type="Gene3D" id="3.75.10.10">
    <property type="entry name" value="L-arginine/glycine Amidinotransferase, Chain A"/>
    <property type="match status" value="1"/>
</dbReference>
<sequence>MIQSFNIHCRNEYDKLKTVIVCPPLSLSKGKSLYSINGESHKVTIKLDQAMSQHGEFTRILKEQGIEVLYLPSIKQFTEGVFTRDIAYTLGTELFISKMAHPPRTGEEEILIEMLDERGIPHHDLMKDHIEGGDVLIDGSTIYVGISNRTSQQSADHLQKLLPQYEVISLPFSDEFLHLDCLFNIISPTEAILYPGEFGPEKEGLLRERYEIIEVSSEEQKTLGTNVLSIGEKKIISQPMNENVNRQLRNRGYEVILIDFSEIIRAGGAFRCCSLPLWRD</sequence>
<dbReference type="PANTHER" id="PTHR47271:SF2">
    <property type="entry name" value="ARGININE DEIMINASE"/>
    <property type="match status" value="1"/>
</dbReference>
<evidence type="ECO:0000313" key="1">
    <source>
        <dbReference type="EMBL" id="MBM6618669.1"/>
    </source>
</evidence>
<protein>
    <recommendedName>
        <fullName evidence="3">N-dimethylarginine dimethylaminohydrolase</fullName>
    </recommendedName>
</protein>
<keyword evidence="2" id="KW-1185">Reference proteome</keyword>
<name>A0ABS2DJK2_9BACI</name>
<organism evidence="1 2">
    <name type="scientific">Bacillus suaedaesalsae</name>
    <dbReference type="NCBI Taxonomy" id="2810349"/>
    <lineage>
        <taxon>Bacteria</taxon>
        <taxon>Bacillati</taxon>
        <taxon>Bacillota</taxon>
        <taxon>Bacilli</taxon>
        <taxon>Bacillales</taxon>
        <taxon>Bacillaceae</taxon>
        <taxon>Bacillus</taxon>
    </lineage>
</organism>
<dbReference type="SUPFAM" id="SSF55909">
    <property type="entry name" value="Pentein"/>
    <property type="match status" value="1"/>
</dbReference>
<dbReference type="EMBL" id="JAFELM010000034">
    <property type="protein sequence ID" value="MBM6618669.1"/>
    <property type="molecule type" value="Genomic_DNA"/>
</dbReference>
<accession>A0ABS2DJK2</accession>
<dbReference type="PANTHER" id="PTHR47271">
    <property type="entry name" value="ARGININE DEIMINASE"/>
    <property type="match status" value="1"/>
</dbReference>
<comment type="caution">
    <text evidence="1">The sequence shown here is derived from an EMBL/GenBank/DDBJ whole genome shotgun (WGS) entry which is preliminary data.</text>
</comment>
<gene>
    <name evidence="1" type="ORF">JR050_13445</name>
</gene>
<dbReference type="Pfam" id="PF19420">
    <property type="entry name" value="DDAH_eukar"/>
    <property type="match status" value="1"/>
</dbReference>
<evidence type="ECO:0000313" key="2">
    <source>
        <dbReference type="Proteomes" id="UP001518925"/>
    </source>
</evidence>
<dbReference type="RefSeq" id="WP_204204022.1">
    <property type="nucleotide sequence ID" value="NZ_JAFELM010000034.1"/>
</dbReference>
<evidence type="ECO:0008006" key="3">
    <source>
        <dbReference type="Google" id="ProtNLM"/>
    </source>
</evidence>
<reference evidence="1 2" key="1">
    <citation type="submission" date="2021-02" db="EMBL/GenBank/DDBJ databases">
        <title>Bacillus sp. RD4P76, an endophyte from a halophyte.</title>
        <authorList>
            <person name="Sun J.-Q."/>
        </authorList>
    </citation>
    <scope>NUCLEOTIDE SEQUENCE [LARGE SCALE GENOMIC DNA]</scope>
    <source>
        <strain evidence="1 2">RD4P76</strain>
    </source>
</reference>